<dbReference type="InterPro" id="IPR000092">
    <property type="entry name" value="Polyprenyl_synt"/>
</dbReference>
<proteinExistence type="inferred from homology"/>
<keyword evidence="4" id="KW-0479">Metal-binding</keyword>
<sequence length="356" mass="38000">MSATAKPFVAGQARDSVAGQARENAAASRKGVDALSALTMLVRDDLEACNRLIVERMQSDVSLIPQLAAHIVAAGGKRLRPLLTLAAARLCGYRGQRHVGLAACVEFIHTATLLHDDVVDESALRRGQASANALFGNKASVLVGDFLFSRAFEVMVEDGSLEVLRILSSASSTIAEGEVLQLITQNDTTTTEAQYLKVIEGKTAALFAAATEVGAVVADQPPAGQAALRDFGMALGVAFQLVDDALDYSADQQALGKTVGDDFREGKITLPVLLAFARGSDEERIFWRRTLEEREQADSDLGQALALMRRHGALDDTIERARLYGDHAIAALAGFPDVAEKKALADVVAFCIERAH</sequence>
<evidence type="ECO:0000256" key="4">
    <source>
        <dbReference type="ARBA" id="ARBA00022723"/>
    </source>
</evidence>
<keyword evidence="14" id="KW-1185">Reference proteome</keyword>
<comment type="caution">
    <text evidence="13">The sequence shown here is derived from an EMBL/GenBank/DDBJ whole genome shotgun (WGS) entry which is preliminary data.</text>
</comment>
<dbReference type="PROSITE" id="PS00723">
    <property type="entry name" value="POLYPRENYL_SYNTHASE_1"/>
    <property type="match status" value="1"/>
</dbReference>
<dbReference type="SUPFAM" id="SSF48576">
    <property type="entry name" value="Terpenoid synthases"/>
    <property type="match status" value="1"/>
</dbReference>
<dbReference type="CDD" id="cd00685">
    <property type="entry name" value="Trans_IPPS_HT"/>
    <property type="match status" value="1"/>
</dbReference>
<evidence type="ECO:0000256" key="12">
    <source>
        <dbReference type="RuleBase" id="RU004466"/>
    </source>
</evidence>
<dbReference type="GO" id="GO:0106350">
    <property type="term" value="F:all-trans-octaprenyl-diphosphate synthase activity"/>
    <property type="evidence" value="ECO:0007669"/>
    <property type="project" value="UniProtKB-EC"/>
</dbReference>
<dbReference type="GO" id="GO:0046872">
    <property type="term" value="F:metal ion binding"/>
    <property type="evidence" value="ECO:0007669"/>
    <property type="project" value="UniProtKB-KW"/>
</dbReference>
<evidence type="ECO:0000256" key="1">
    <source>
        <dbReference type="ARBA" id="ARBA00001946"/>
    </source>
</evidence>
<dbReference type="SFLD" id="SFLDS00005">
    <property type="entry name" value="Isoprenoid_Synthase_Type_I"/>
    <property type="match status" value="1"/>
</dbReference>
<evidence type="ECO:0000313" key="14">
    <source>
        <dbReference type="Proteomes" id="UP000661507"/>
    </source>
</evidence>
<dbReference type="GO" id="GO:0008299">
    <property type="term" value="P:isoprenoid biosynthetic process"/>
    <property type="evidence" value="ECO:0007669"/>
    <property type="project" value="InterPro"/>
</dbReference>
<dbReference type="InterPro" id="IPR008949">
    <property type="entry name" value="Isoprenoid_synthase_dom_sf"/>
</dbReference>
<evidence type="ECO:0000256" key="11">
    <source>
        <dbReference type="ARBA" id="ARBA00083124"/>
    </source>
</evidence>
<name>A0A917KU90_9PROT</name>
<reference evidence="13" key="1">
    <citation type="journal article" date="2014" name="Int. J. Syst. Evol. Microbiol.">
        <title>Complete genome sequence of Corynebacterium casei LMG S-19264T (=DSM 44701T), isolated from a smear-ripened cheese.</title>
        <authorList>
            <consortium name="US DOE Joint Genome Institute (JGI-PGF)"/>
            <person name="Walter F."/>
            <person name="Albersmeier A."/>
            <person name="Kalinowski J."/>
            <person name="Ruckert C."/>
        </authorList>
    </citation>
    <scope>NUCLEOTIDE SEQUENCE</scope>
    <source>
        <strain evidence="13">CGMCC 1.3617</strain>
    </source>
</reference>
<evidence type="ECO:0000313" key="13">
    <source>
        <dbReference type="EMBL" id="GGJ29730.1"/>
    </source>
</evidence>
<keyword evidence="3 12" id="KW-0808">Transferase</keyword>
<gene>
    <name evidence="13" type="ORF">GCM10011320_41370</name>
</gene>
<evidence type="ECO:0000256" key="6">
    <source>
        <dbReference type="ARBA" id="ARBA00051506"/>
    </source>
</evidence>
<comment type="similarity">
    <text evidence="2 12">Belongs to the FPP/GGPP synthase family.</text>
</comment>
<dbReference type="InterPro" id="IPR033749">
    <property type="entry name" value="Polyprenyl_synt_CS"/>
</dbReference>
<evidence type="ECO:0000256" key="10">
    <source>
        <dbReference type="ARBA" id="ARBA00079637"/>
    </source>
</evidence>
<keyword evidence="5" id="KW-0460">Magnesium</keyword>
<evidence type="ECO:0000256" key="8">
    <source>
        <dbReference type="ARBA" id="ARBA00066511"/>
    </source>
</evidence>
<evidence type="ECO:0000256" key="2">
    <source>
        <dbReference type="ARBA" id="ARBA00006706"/>
    </source>
</evidence>
<dbReference type="Proteomes" id="UP000661507">
    <property type="component" value="Unassembled WGS sequence"/>
</dbReference>
<evidence type="ECO:0000256" key="3">
    <source>
        <dbReference type="ARBA" id="ARBA00022679"/>
    </source>
</evidence>
<comment type="catalytic activity">
    <reaction evidence="6">
        <text>5 isopentenyl diphosphate + (2E,6E)-farnesyl diphosphate = all-trans-octaprenyl diphosphate + 5 diphosphate</text>
        <dbReference type="Rhea" id="RHEA:27798"/>
        <dbReference type="ChEBI" id="CHEBI:33019"/>
        <dbReference type="ChEBI" id="CHEBI:57711"/>
        <dbReference type="ChEBI" id="CHEBI:128769"/>
        <dbReference type="ChEBI" id="CHEBI:175763"/>
        <dbReference type="EC" id="2.5.1.90"/>
    </reaction>
</comment>
<comment type="cofactor">
    <cofactor evidence="1">
        <name>Mg(2+)</name>
        <dbReference type="ChEBI" id="CHEBI:18420"/>
    </cofactor>
</comment>
<dbReference type="EC" id="2.5.1.90" evidence="8"/>
<dbReference type="Pfam" id="PF00348">
    <property type="entry name" value="polyprenyl_synt"/>
    <property type="match status" value="1"/>
</dbReference>
<organism evidence="13 14">
    <name type="scientific">Neoroseomonas lacus</name>
    <dbReference type="NCBI Taxonomy" id="287609"/>
    <lineage>
        <taxon>Bacteria</taxon>
        <taxon>Pseudomonadati</taxon>
        <taxon>Pseudomonadota</taxon>
        <taxon>Alphaproteobacteria</taxon>
        <taxon>Acetobacterales</taxon>
        <taxon>Acetobacteraceae</taxon>
        <taxon>Neoroseomonas</taxon>
    </lineage>
</organism>
<protein>
    <recommendedName>
        <fullName evidence="9">Octaprenyl diphosphate synthase</fullName>
        <ecNumber evidence="8">2.5.1.90</ecNumber>
    </recommendedName>
    <alternativeName>
        <fullName evidence="11">All-trans-octaprenyl-diphosphate synthase</fullName>
    </alternativeName>
    <alternativeName>
        <fullName evidence="10">Octaprenyl pyrophosphate synthase</fullName>
    </alternativeName>
</protein>
<dbReference type="PANTHER" id="PTHR12001:SF69">
    <property type="entry name" value="ALL TRANS-POLYPRENYL-DIPHOSPHATE SYNTHASE PDSS1"/>
    <property type="match status" value="1"/>
</dbReference>
<comment type="function">
    <text evidence="7">Supplies octaprenyl diphosphate, the precursor for the side chain of the isoprenoid quinones ubiquinone and menaquinone.</text>
</comment>
<dbReference type="PANTHER" id="PTHR12001">
    <property type="entry name" value="GERANYLGERANYL PYROPHOSPHATE SYNTHASE"/>
    <property type="match status" value="1"/>
</dbReference>
<dbReference type="Gene3D" id="1.10.600.10">
    <property type="entry name" value="Farnesyl Diphosphate Synthase"/>
    <property type="match status" value="1"/>
</dbReference>
<dbReference type="AlphaFoldDB" id="A0A917KU90"/>
<evidence type="ECO:0000256" key="9">
    <source>
        <dbReference type="ARBA" id="ARBA00072473"/>
    </source>
</evidence>
<dbReference type="EMBL" id="BMKW01000010">
    <property type="protein sequence ID" value="GGJ29730.1"/>
    <property type="molecule type" value="Genomic_DNA"/>
</dbReference>
<accession>A0A917KU90</accession>
<evidence type="ECO:0000256" key="5">
    <source>
        <dbReference type="ARBA" id="ARBA00022842"/>
    </source>
</evidence>
<evidence type="ECO:0000256" key="7">
    <source>
        <dbReference type="ARBA" id="ARBA00055029"/>
    </source>
</evidence>
<dbReference type="FunFam" id="1.10.600.10:FF:000002">
    <property type="entry name" value="Octaprenyl diphosphate synthase"/>
    <property type="match status" value="1"/>
</dbReference>
<reference evidence="13" key="2">
    <citation type="submission" date="2020-09" db="EMBL/GenBank/DDBJ databases">
        <authorList>
            <person name="Sun Q."/>
            <person name="Zhou Y."/>
        </authorList>
    </citation>
    <scope>NUCLEOTIDE SEQUENCE</scope>
    <source>
        <strain evidence="13">CGMCC 1.3617</strain>
    </source>
</reference>